<protein>
    <submittedName>
        <fullName evidence="8">Stoned B-like protein</fullName>
    </submittedName>
</protein>
<dbReference type="InterPro" id="IPR012320">
    <property type="entry name" value="SHD_dom"/>
</dbReference>
<comment type="caution">
    <text evidence="8">The sequence shown here is derived from an EMBL/GenBank/DDBJ whole genome shotgun (WGS) entry which is preliminary data.</text>
</comment>
<keyword evidence="4" id="KW-0254">Endocytosis</keyword>
<evidence type="ECO:0000313" key="9">
    <source>
        <dbReference type="Proteomes" id="UP000192578"/>
    </source>
</evidence>
<dbReference type="PANTHER" id="PTHR10529">
    <property type="entry name" value="AP COMPLEX SUBUNIT MU"/>
    <property type="match status" value="1"/>
</dbReference>
<feature type="region of interest" description="Disordered" evidence="5">
    <location>
        <begin position="676"/>
        <end position="704"/>
    </location>
</feature>
<feature type="compositionally biased region" description="Pro residues" evidence="5">
    <location>
        <begin position="1866"/>
        <end position="1883"/>
    </location>
</feature>
<dbReference type="InterPro" id="IPR036168">
    <property type="entry name" value="AP2_Mu_C_sf"/>
</dbReference>
<name>A0A1W0WPT2_HYPEX</name>
<evidence type="ECO:0000313" key="8">
    <source>
        <dbReference type="EMBL" id="OQV17215.1"/>
    </source>
</evidence>
<feature type="compositionally biased region" description="Polar residues" evidence="5">
    <location>
        <begin position="214"/>
        <end position="229"/>
    </location>
</feature>
<evidence type="ECO:0000256" key="4">
    <source>
        <dbReference type="ARBA" id="ARBA00022583"/>
    </source>
</evidence>
<feature type="compositionally biased region" description="Acidic residues" evidence="5">
    <location>
        <begin position="1083"/>
        <end position="1100"/>
    </location>
</feature>
<feature type="compositionally biased region" description="Basic residues" evidence="5">
    <location>
        <begin position="416"/>
        <end position="429"/>
    </location>
</feature>
<dbReference type="EMBL" id="MTYJ01000063">
    <property type="protein sequence ID" value="OQV17215.1"/>
    <property type="molecule type" value="Genomic_DNA"/>
</dbReference>
<feature type="compositionally biased region" description="Polar residues" evidence="5">
    <location>
        <begin position="1131"/>
        <end position="1149"/>
    </location>
</feature>
<evidence type="ECO:0000256" key="1">
    <source>
        <dbReference type="ARBA" id="ARBA00004496"/>
    </source>
</evidence>
<dbReference type="PROSITE" id="PS51072">
    <property type="entry name" value="MHD"/>
    <property type="match status" value="1"/>
</dbReference>
<evidence type="ECO:0000259" key="7">
    <source>
        <dbReference type="PROSITE" id="PS51072"/>
    </source>
</evidence>
<feature type="compositionally biased region" description="Low complexity" evidence="5">
    <location>
        <begin position="1702"/>
        <end position="1713"/>
    </location>
</feature>
<dbReference type="Proteomes" id="UP000192578">
    <property type="component" value="Unassembled WGS sequence"/>
</dbReference>
<feature type="compositionally biased region" description="Polar residues" evidence="5">
    <location>
        <begin position="1937"/>
        <end position="1950"/>
    </location>
</feature>
<dbReference type="InterPro" id="IPR050431">
    <property type="entry name" value="Adaptor_comp_med_subunit"/>
</dbReference>
<dbReference type="FunFam" id="2.60.40.1170:FF:000022">
    <property type="entry name" value="AP-1 complex subunit mu"/>
    <property type="match status" value="1"/>
</dbReference>
<feature type="region of interest" description="Disordered" evidence="5">
    <location>
        <begin position="632"/>
        <end position="658"/>
    </location>
</feature>
<feature type="region of interest" description="Disordered" evidence="5">
    <location>
        <begin position="82"/>
        <end position="257"/>
    </location>
</feature>
<dbReference type="Gene3D" id="2.60.40.1170">
    <property type="entry name" value="Mu homology domain, subdomain B"/>
    <property type="match status" value="1"/>
</dbReference>
<feature type="region of interest" description="Disordered" evidence="5">
    <location>
        <begin position="2097"/>
        <end position="2137"/>
    </location>
</feature>
<feature type="compositionally biased region" description="Polar residues" evidence="5">
    <location>
        <begin position="1633"/>
        <end position="1644"/>
    </location>
</feature>
<feature type="compositionally biased region" description="Low complexity" evidence="5">
    <location>
        <begin position="1806"/>
        <end position="1816"/>
    </location>
</feature>
<dbReference type="GO" id="GO:0006897">
    <property type="term" value="P:endocytosis"/>
    <property type="evidence" value="ECO:0007669"/>
    <property type="project" value="UniProtKB-KW"/>
</dbReference>
<feature type="compositionally biased region" description="Low complexity" evidence="5">
    <location>
        <begin position="1847"/>
        <end position="1865"/>
    </location>
</feature>
<feature type="compositionally biased region" description="Gly residues" evidence="5">
    <location>
        <begin position="691"/>
        <end position="700"/>
    </location>
</feature>
<gene>
    <name evidence="8" type="ORF">BV898_08613</name>
</gene>
<feature type="region of interest" description="Disordered" evidence="5">
    <location>
        <begin position="1367"/>
        <end position="1425"/>
    </location>
</feature>
<evidence type="ECO:0000256" key="2">
    <source>
        <dbReference type="ARBA" id="ARBA00005579"/>
    </source>
</evidence>
<feature type="region of interest" description="Disordered" evidence="5">
    <location>
        <begin position="367"/>
        <end position="453"/>
    </location>
</feature>
<feature type="compositionally biased region" description="Pro residues" evidence="5">
    <location>
        <begin position="1565"/>
        <end position="1582"/>
    </location>
</feature>
<feature type="region of interest" description="Disordered" evidence="5">
    <location>
        <begin position="472"/>
        <end position="560"/>
    </location>
</feature>
<reference evidence="9" key="1">
    <citation type="submission" date="2017-01" db="EMBL/GenBank/DDBJ databases">
        <title>Comparative genomics of anhydrobiosis in the tardigrade Hypsibius dujardini.</title>
        <authorList>
            <person name="Yoshida Y."/>
            <person name="Koutsovoulos G."/>
            <person name="Laetsch D."/>
            <person name="Stevens L."/>
            <person name="Kumar S."/>
            <person name="Horikawa D."/>
            <person name="Ishino K."/>
            <person name="Komine S."/>
            <person name="Tomita M."/>
            <person name="Blaxter M."/>
            <person name="Arakawa K."/>
        </authorList>
    </citation>
    <scope>NUCLEOTIDE SEQUENCE [LARGE SCALE GENOMIC DNA]</scope>
    <source>
        <strain evidence="9">Z151</strain>
    </source>
</reference>
<dbReference type="OrthoDB" id="10063141at2759"/>
<evidence type="ECO:0000256" key="5">
    <source>
        <dbReference type="SAM" id="MobiDB-lite"/>
    </source>
</evidence>
<feature type="region of interest" description="Disordered" evidence="5">
    <location>
        <begin position="846"/>
        <end position="879"/>
    </location>
</feature>
<feature type="region of interest" description="Disordered" evidence="5">
    <location>
        <begin position="575"/>
        <end position="599"/>
    </location>
</feature>
<feature type="compositionally biased region" description="Polar residues" evidence="5">
    <location>
        <begin position="116"/>
        <end position="127"/>
    </location>
</feature>
<feature type="compositionally biased region" description="Polar residues" evidence="5">
    <location>
        <begin position="1587"/>
        <end position="1597"/>
    </location>
</feature>
<evidence type="ECO:0000256" key="3">
    <source>
        <dbReference type="ARBA" id="ARBA00022490"/>
    </source>
</evidence>
<feature type="region of interest" description="Disordered" evidence="5">
    <location>
        <begin position="1734"/>
        <end position="2025"/>
    </location>
</feature>
<feature type="region of interest" description="Disordered" evidence="5">
    <location>
        <begin position="1026"/>
        <end position="1160"/>
    </location>
</feature>
<feature type="compositionally biased region" description="Polar residues" evidence="5">
    <location>
        <begin position="26"/>
        <end position="38"/>
    </location>
</feature>
<feature type="compositionally biased region" description="Pro residues" evidence="5">
    <location>
        <begin position="1506"/>
        <end position="1517"/>
    </location>
</feature>
<dbReference type="InterPro" id="IPR028565">
    <property type="entry name" value="MHD"/>
</dbReference>
<comment type="similarity">
    <text evidence="2">Belongs to the Stoned B family.</text>
</comment>
<keyword evidence="9" id="KW-1185">Reference proteome</keyword>
<sequence>MPLPSRRRQKPLGPAPLASFDRGLSSECSFDESLSTLGQPLPTDPKTGGRRTGHIGVLCQTSIMEEPTVGFKARTRTIACQTDRSALRDGIRGKQRKSSQSQTSFDQEPLELLAASVNQSRPNAVSPPSSPPLREPAYRTQESLQAGESSDVDRLPSPSRPSTLDLAKKQKKAPTTFSKVQKLDAKTNVAAAVSKPAPPPPEPPRKKDSVASVGATSETTKSRTSSFRSPFSKRRTTNAGTEGTPASASNSRAVSPMLQIRQRIASLSPGRSRVGGKKSVAKAKLEALMNRVADVEHASTGTDFVDDPLGGGDGSLNRQRPEGMSLRSVNRPASASPKPSRKKESHALDRLHALLDRSRLLHVNDHNSYTNHTSADIHHHHHGHSPAEPRRRSKSSPPEPEPYMQHRLSIGAVWSHHAHHHGHGHHGSHGGHSGTLSKSSPSNPPSPFEEEVTKKFSVQEGDAETGAVAVAAAPADDSEDEDGAETATVDRQREKDYGEPIISEKPFENDDDDDDNPTTEKKPERDTERLEEEKKSGETLLTTDDPEEEPSNNVSDLLERQRYKKAQEEIKQLREKVQAEREKRQTFRTAPVERPRSQTREVAVVDLNVYVAEAEKSPAPPSEQRIKLNLHLTHQDQSLDEVDSNKPAGGGKQHAVDPDDWKRFCEQGLLNKRRSRLERAQASESVDDAGGKGPGGGGGTSEWADFNKWSEADKKGKGSGLQPIPMIIETAWTPMEHRILNVTPSPSTCWDTANPDEPSEHVGDVDSHSQLPSNRDNAFDDESFNSISSHSDSTSPSSSSTVTNIQTTTTITTTTASIVIIPPPTTEADMNGVVVTTASAEVAVMPESEPPKQVVPLRKAPAAPTRKAPPPPPGAPKAAVAAIPEPVPDIVVPPQPEAYASEYPTDTSQTWTDPSQGYVEGGYSYDQSAYDAAYYPEYSATDSNYYPPEAYGNYDQSAGYQGYGETDEYGQYYAHHAGYGGVYDSTVVPENALAGNGHIQTLRRVSHGSQQQASVEAVLGSQTDFTGQDGIMSDPSAIDIGNAHDGLSTTHHQQQHEAASLSASSDPTATASSLQHVEHSPLLEDEEETSQSEEDAIEDADGLKGARGGGRLAGSSAVTESAAVRRHDRTPPSSLDASFQPLTESTGEATSAGDDGSGIDYASQIKHRRLSKVPYTSLDVADNDEEAGEPTEPRLPEEETVTPLLGGATDEDTPLPEPPSSAEVAVTDYDPALYDPAIYDPAGTGFDYNSQEYYNFYYGNPQQLVATTNHMEQQYHQEPSASQPAYEYNTSYPEYPATEDYTATQSVASHEGYYDQGGSSSWEAPKAASPEWPTYNAYVAPAAAAAAAQSPEWPSYDAYVAPGQQAAAAQQEYQEEEQAYGEEEQEEEYYGESTLPKEKLFTDEDPANFGNLRPEPKKKDTSVPLHLKVAKGLKPSKKKIVNLITKGKYSSGKKKDLFDELEQAYVPPVPAGGGQPNPATHSAQWLEYQAMTARAQGTMNSATLKHPPPVEAQPTPSPSEERKGPPARPPVHNTAVKSSVIDELVGLSGEVGATEGGLPKKAGPPGRPPPPKGKPERPPPPPKKTEGSTVETVTQPAATVPDVSDELADFFGGPIPAAKPERPATSVPKPKTSEQPSSRSQRSAAPQVVPLSAKAVTTEIKPVARPKAGAAKTGGPELAMPTERERPSSKTVTDPATTQSRPAAVVPAPVPAAKKTSNVDDLMGLFDMPIEAEPVPAVATSEDPFVTSDPFSTSLQSQPAPETEVQSKQPATDGVNQESARRQLSGTEDETIRPQGDDAGTEKWNGTASSASTTGSFEPWGSSAPDSTETTAAQIVDEAIISAEADPSVSAPSPTVAAPSPVVSAPRPPARPPPPPRPAPPPSISRKDMFLQSTSEDSDVTFAAAFSHTQDESPTDETVAPSAVGEASPLQEHETKITSQVESMVVKSQPSPTPARKTVQILNSTPWGDEAGTDTSGGGFEADFENDPFGDNTPAPPSADGGGSTADPFGGTDEGFGSPEKPSEEATMLKLVASYKNNAPEKINVNAALLDDSFFDPFATIVPEESPVPVAAAATTVDTTDDDFDVWEAPLAVAAVGKDKAARRTSTNSNASRRTSGGSPQTPLYDEDDTQPMPEFTWDHPQSSWDLLLRSPPKKTFSGTRYWKQIHVRLTDTMLQLFNKPEEQKPFHELPLQGNYMVTEIAIQPLDVFTKIHTTKIEYVFYKERVGIRPGQITKASKGQITKLGLPLEHASQTTELLKFGCLNCRVLRDFVHAVEDVLFRIPMMRDRQMIYKQEEVQAHVIDEFTAKVDKSGIISDRRGRVRVYCLSFVSGMPEVEFGLNDIARKGREVVGRHDILPIYTEEWIRMENVELHHCVSKEEYEKTKVIKFVPPDACFFELVRFRVRPPKSRELPLFIKITFTMEGYKVGVKVEAQTTAYYNRKRAQPCDDIQIRVPIPESWIYLFRTEKLFGYGSKHATSKKSGLIKGMSEKLRTAGVTQGSDPSQIAVTSGSARYEHVYRSLVWRISRLPKEGQGAFANHMMTCRLDLNSYDTMPERFEPNAEIEFTMPAATASHTTLRSISATCDDPPEKWVKYLSKYEYVVEIDYKIDRGDVQLYGGAGATD</sequence>
<feature type="compositionally biased region" description="Polar residues" evidence="5">
    <location>
        <begin position="237"/>
        <end position="253"/>
    </location>
</feature>
<feature type="compositionally biased region" description="Acidic residues" evidence="5">
    <location>
        <begin position="1373"/>
        <end position="1390"/>
    </location>
</feature>
<comment type="subcellular location">
    <subcellularLocation>
        <location evidence="1">Cytoplasm</location>
    </subcellularLocation>
</comment>
<feature type="compositionally biased region" description="Low complexity" evidence="5">
    <location>
        <begin position="784"/>
        <end position="804"/>
    </location>
</feature>
<dbReference type="GO" id="GO:0005737">
    <property type="term" value="C:cytoplasm"/>
    <property type="evidence" value="ECO:0007669"/>
    <property type="project" value="UniProtKB-SubCell"/>
</dbReference>
<feature type="region of interest" description="Disordered" evidence="5">
    <location>
        <begin position="1176"/>
        <end position="1199"/>
    </location>
</feature>
<feature type="compositionally biased region" description="Basic and acidic residues" evidence="5">
    <location>
        <begin position="488"/>
        <end position="498"/>
    </location>
</feature>
<feature type="compositionally biased region" description="Low complexity" evidence="5">
    <location>
        <begin position="2104"/>
        <end position="2116"/>
    </location>
</feature>
<feature type="compositionally biased region" description="Polar residues" evidence="5">
    <location>
        <begin position="1824"/>
        <end position="1833"/>
    </location>
</feature>
<feature type="compositionally biased region" description="Polar residues" evidence="5">
    <location>
        <begin position="1749"/>
        <end position="1786"/>
    </location>
</feature>
<dbReference type="SUPFAM" id="SSF49447">
    <property type="entry name" value="Second domain of Mu2 adaptin subunit (ap50) of ap2 adaptor"/>
    <property type="match status" value="1"/>
</dbReference>
<feature type="region of interest" description="Disordered" evidence="5">
    <location>
        <begin position="1"/>
        <end position="53"/>
    </location>
</feature>
<feature type="domain" description="MHD" evidence="7">
    <location>
        <begin position="2294"/>
        <end position="2606"/>
    </location>
</feature>
<evidence type="ECO:0000259" key="6">
    <source>
        <dbReference type="PROSITE" id="PS51070"/>
    </source>
</evidence>
<feature type="region of interest" description="Disordered" evidence="5">
    <location>
        <begin position="295"/>
        <end position="346"/>
    </location>
</feature>
<accession>A0A1W0WPT2</accession>
<feature type="compositionally biased region" description="Low complexity" evidence="5">
    <location>
        <begin position="1058"/>
        <end position="1074"/>
    </location>
</feature>
<feature type="compositionally biased region" description="Basic and acidic residues" evidence="5">
    <location>
        <begin position="518"/>
        <end position="537"/>
    </location>
</feature>
<dbReference type="PROSITE" id="PS51070">
    <property type="entry name" value="SHD"/>
    <property type="match status" value="1"/>
</dbReference>
<feature type="compositionally biased region" description="Basic residues" evidence="5">
    <location>
        <begin position="1"/>
        <end position="10"/>
    </location>
</feature>
<feature type="compositionally biased region" description="Polar residues" evidence="5">
    <location>
        <begin position="1689"/>
        <end position="1701"/>
    </location>
</feature>
<proteinExistence type="inferred from homology"/>
<organism evidence="8 9">
    <name type="scientific">Hypsibius exemplaris</name>
    <name type="common">Freshwater tardigrade</name>
    <dbReference type="NCBI Taxonomy" id="2072580"/>
    <lineage>
        <taxon>Eukaryota</taxon>
        <taxon>Metazoa</taxon>
        <taxon>Ecdysozoa</taxon>
        <taxon>Tardigrada</taxon>
        <taxon>Eutardigrada</taxon>
        <taxon>Parachela</taxon>
        <taxon>Hypsibioidea</taxon>
        <taxon>Hypsibiidae</taxon>
        <taxon>Hypsibius</taxon>
    </lineage>
</organism>
<dbReference type="Pfam" id="PF00928">
    <property type="entry name" value="Adap_comp_sub"/>
    <property type="match status" value="1"/>
</dbReference>
<keyword evidence="3" id="KW-0963">Cytoplasm</keyword>
<feature type="region of interest" description="Disordered" evidence="5">
    <location>
        <begin position="1490"/>
        <end position="1717"/>
    </location>
</feature>
<feature type="compositionally biased region" description="Basic and acidic residues" evidence="5">
    <location>
        <begin position="758"/>
        <end position="767"/>
    </location>
</feature>
<feature type="domain" description="SHD" evidence="6">
    <location>
        <begin position="2144"/>
        <end position="2290"/>
    </location>
</feature>
<feature type="region of interest" description="Disordered" evidence="5">
    <location>
        <begin position="743"/>
        <end position="804"/>
    </location>
</feature>